<keyword evidence="2" id="KW-0732">Signal</keyword>
<evidence type="ECO:0000259" key="3">
    <source>
        <dbReference type="Pfam" id="PF00082"/>
    </source>
</evidence>
<dbReference type="Gene3D" id="3.40.50.200">
    <property type="entry name" value="Peptidase S8/S53 domain"/>
    <property type="match status" value="1"/>
</dbReference>
<feature type="domain" description="SGNH hydrolase-type esterase" evidence="4">
    <location>
        <begin position="202"/>
        <end position="372"/>
    </location>
</feature>
<organism evidence="5 6">
    <name type="scientific">Apodospora peruviana</name>
    <dbReference type="NCBI Taxonomy" id="516989"/>
    <lineage>
        <taxon>Eukaryota</taxon>
        <taxon>Fungi</taxon>
        <taxon>Dikarya</taxon>
        <taxon>Ascomycota</taxon>
        <taxon>Pezizomycotina</taxon>
        <taxon>Sordariomycetes</taxon>
        <taxon>Sordariomycetidae</taxon>
        <taxon>Sordariales</taxon>
        <taxon>Lasiosphaeriaceae</taxon>
        <taxon>Apodospora</taxon>
    </lineage>
</organism>
<dbReference type="PANTHER" id="PTHR37981">
    <property type="entry name" value="LIPASE 2"/>
    <property type="match status" value="1"/>
</dbReference>
<dbReference type="GO" id="GO:0006508">
    <property type="term" value="P:proteolysis"/>
    <property type="evidence" value="ECO:0007669"/>
    <property type="project" value="InterPro"/>
</dbReference>
<feature type="region of interest" description="Disordered" evidence="1">
    <location>
        <begin position="134"/>
        <end position="195"/>
    </location>
</feature>
<dbReference type="GO" id="GO:0016788">
    <property type="term" value="F:hydrolase activity, acting on ester bonds"/>
    <property type="evidence" value="ECO:0007669"/>
    <property type="project" value="InterPro"/>
</dbReference>
<name>A0AAE0M0N4_9PEZI</name>
<feature type="chain" id="PRO_5042184427" evidence="2">
    <location>
        <begin position="24"/>
        <end position="932"/>
    </location>
</feature>
<dbReference type="Gene3D" id="3.40.50.1110">
    <property type="entry name" value="SGNH hydrolase"/>
    <property type="match status" value="1"/>
</dbReference>
<accession>A0AAE0M0N4</accession>
<feature type="compositionally biased region" description="Low complexity" evidence="1">
    <location>
        <begin position="134"/>
        <end position="185"/>
    </location>
</feature>
<dbReference type="SUPFAM" id="SSF52743">
    <property type="entry name" value="Subtilisin-like"/>
    <property type="match status" value="1"/>
</dbReference>
<dbReference type="AlphaFoldDB" id="A0AAE0M0N4"/>
<dbReference type="InterPro" id="IPR036514">
    <property type="entry name" value="SGNH_hydro_sf"/>
</dbReference>
<reference evidence="5" key="1">
    <citation type="journal article" date="2023" name="Mol. Phylogenet. Evol.">
        <title>Genome-scale phylogeny and comparative genomics of the fungal order Sordariales.</title>
        <authorList>
            <person name="Hensen N."/>
            <person name="Bonometti L."/>
            <person name="Westerberg I."/>
            <person name="Brannstrom I.O."/>
            <person name="Guillou S."/>
            <person name="Cros-Aarteil S."/>
            <person name="Calhoun S."/>
            <person name="Haridas S."/>
            <person name="Kuo A."/>
            <person name="Mondo S."/>
            <person name="Pangilinan J."/>
            <person name="Riley R."/>
            <person name="LaButti K."/>
            <person name="Andreopoulos B."/>
            <person name="Lipzen A."/>
            <person name="Chen C."/>
            <person name="Yan M."/>
            <person name="Daum C."/>
            <person name="Ng V."/>
            <person name="Clum A."/>
            <person name="Steindorff A."/>
            <person name="Ohm R.A."/>
            <person name="Martin F."/>
            <person name="Silar P."/>
            <person name="Natvig D.O."/>
            <person name="Lalanne C."/>
            <person name="Gautier V."/>
            <person name="Ament-Velasquez S.L."/>
            <person name="Kruys A."/>
            <person name="Hutchinson M.I."/>
            <person name="Powell A.J."/>
            <person name="Barry K."/>
            <person name="Miller A.N."/>
            <person name="Grigoriev I.V."/>
            <person name="Debuchy R."/>
            <person name="Gladieux P."/>
            <person name="Hiltunen Thoren M."/>
            <person name="Johannesson H."/>
        </authorList>
    </citation>
    <scope>NUCLEOTIDE SEQUENCE</scope>
    <source>
        <strain evidence="5">CBS 118394</strain>
    </source>
</reference>
<evidence type="ECO:0000313" key="6">
    <source>
        <dbReference type="Proteomes" id="UP001283341"/>
    </source>
</evidence>
<dbReference type="SUPFAM" id="SSF52266">
    <property type="entry name" value="SGNH hydrolase"/>
    <property type="match status" value="1"/>
</dbReference>
<keyword evidence="6" id="KW-1185">Reference proteome</keyword>
<dbReference type="GO" id="GO:0004252">
    <property type="term" value="F:serine-type endopeptidase activity"/>
    <property type="evidence" value="ECO:0007669"/>
    <property type="project" value="InterPro"/>
</dbReference>
<evidence type="ECO:0000259" key="4">
    <source>
        <dbReference type="Pfam" id="PF13472"/>
    </source>
</evidence>
<dbReference type="Proteomes" id="UP001283341">
    <property type="component" value="Unassembled WGS sequence"/>
</dbReference>
<dbReference type="EMBL" id="JAUEDM010000006">
    <property type="protein sequence ID" value="KAK3314553.1"/>
    <property type="molecule type" value="Genomic_DNA"/>
</dbReference>
<dbReference type="Pfam" id="PF00082">
    <property type="entry name" value="Peptidase_S8"/>
    <property type="match status" value="1"/>
</dbReference>
<reference evidence="5" key="2">
    <citation type="submission" date="2023-06" db="EMBL/GenBank/DDBJ databases">
        <authorList>
            <consortium name="Lawrence Berkeley National Laboratory"/>
            <person name="Haridas S."/>
            <person name="Hensen N."/>
            <person name="Bonometti L."/>
            <person name="Westerberg I."/>
            <person name="Brannstrom I.O."/>
            <person name="Guillou S."/>
            <person name="Cros-Aarteil S."/>
            <person name="Calhoun S."/>
            <person name="Kuo A."/>
            <person name="Mondo S."/>
            <person name="Pangilinan J."/>
            <person name="Riley R."/>
            <person name="Labutti K."/>
            <person name="Andreopoulos B."/>
            <person name="Lipzen A."/>
            <person name="Chen C."/>
            <person name="Yanf M."/>
            <person name="Daum C."/>
            <person name="Ng V."/>
            <person name="Clum A."/>
            <person name="Steindorff A."/>
            <person name="Ohm R."/>
            <person name="Martin F."/>
            <person name="Silar P."/>
            <person name="Natvig D."/>
            <person name="Lalanne C."/>
            <person name="Gautier V."/>
            <person name="Ament-Velasquez S.L."/>
            <person name="Kruys A."/>
            <person name="Hutchinson M.I."/>
            <person name="Powell A.J."/>
            <person name="Barry K."/>
            <person name="Miller A.N."/>
            <person name="Grigoriev I.V."/>
            <person name="Debuchy R."/>
            <person name="Gladieux P."/>
            <person name="Thoren M.H."/>
            <person name="Johannesson H."/>
        </authorList>
    </citation>
    <scope>NUCLEOTIDE SEQUENCE</scope>
    <source>
        <strain evidence="5">CBS 118394</strain>
    </source>
</reference>
<sequence>MKPFVLVVVALLSTCGNRLYASAAPQPRLSPPLYVPPHLELDAASSLSRRASSDPSCPDGYLCGQQACPAGVICADGDSCFSFEGTLACGPGNIKYHGNCYVSNAVCCDFPSIKCTVGQRCNACSSGETCAANTCVAPSPSSSSTTTKSATRSVTLPGTQSATQSVSQSTTRSSTSSAPPSSTSSDEPGPTPINHVQKSWVAFGDSFAAGPGAGYEAQPPTSGECMRRTGSYPYQLDKQSWFGDAGHHFHFLACSGAVTDDLNGTQFLNWPLEGHGTADVNHTDIATISIGGNDVGFVKHRFHDCDAAMDEARGKIEALGPKLFDTYDHILQINDRFHGPRHFQLLVTGYDRFFNAETEACNHYSFGFWFHVPLAMELRQQLNNLTVQLNDKIADTVDSINDKHAYNRAQFVDTDPQFEGHRFCEDGVVEPDGENKNTWFFLINGEDSPAPSPEMPVNRVPLSDEQCVTVLAQAKDWGNYIQCAIRDSLSSDPSLEPVPGALGPDNDLNVPDLFFSAKESYVKAFHPKSAGHAAVVGATQRTLVKQPVAPLHRALVMFHGTIPEFNLMKGTIPRLGGIPTSYTRGDIALKGYYTWMSEATYHHVKNYPGVKGISWYPADMDIEVPDLPDSLEDNANEAATASDNNIANETHQKRQMTQSLLTAQLPERGTNLWHLKHLSRLPAYSGEDYWEYGLPIFEAWKGRPRIYAHKDVVAGDYLIVVGATDEEGLQGHISNHYPNLLTTFAPGIDVTVVGLPDNYRIGVSGTSYSTAITAGVAAYFLGRADLAPQLQRPHVGAKMKSLLKRVATYHSNGGIFGIEGYDDVLGLYNYIPCSAEQTATSSGGDDLVTQKIRAPGFLLAKGAGAECTSVVTASLKRSYKRRGCWADDPSHPVLVDTAFPGGRPAKTINEYVELCAPSDDPPTSYLVLGMRG</sequence>
<dbReference type="InterPro" id="IPR036852">
    <property type="entry name" value="Peptidase_S8/S53_dom_sf"/>
</dbReference>
<proteinExistence type="predicted"/>
<dbReference type="InterPro" id="IPR000209">
    <property type="entry name" value="Peptidase_S8/S53_dom"/>
</dbReference>
<comment type="caution">
    <text evidence="5">The sequence shown here is derived from an EMBL/GenBank/DDBJ whole genome shotgun (WGS) entry which is preliminary data.</text>
</comment>
<dbReference type="PANTHER" id="PTHR37981:SF1">
    <property type="entry name" value="SGNH HYDROLASE-TYPE ESTERASE DOMAIN-CONTAINING PROTEIN"/>
    <property type="match status" value="1"/>
</dbReference>
<evidence type="ECO:0000256" key="2">
    <source>
        <dbReference type="SAM" id="SignalP"/>
    </source>
</evidence>
<gene>
    <name evidence="5" type="ORF">B0H66DRAFT_627134</name>
</gene>
<protein>
    <submittedName>
        <fullName evidence="5">Uncharacterized protein</fullName>
    </submittedName>
</protein>
<evidence type="ECO:0000256" key="1">
    <source>
        <dbReference type="SAM" id="MobiDB-lite"/>
    </source>
</evidence>
<dbReference type="CDD" id="cd00306">
    <property type="entry name" value="Peptidases_S8_S53"/>
    <property type="match status" value="1"/>
</dbReference>
<dbReference type="InterPro" id="IPR013830">
    <property type="entry name" value="SGNH_hydro"/>
</dbReference>
<dbReference type="Pfam" id="PF13472">
    <property type="entry name" value="Lipase_GDSL_2"/>
    <property type="match status" value="1"/>
</dbReference>
<dbReference type="CDD" id="cd01823">
    <property type="entry name" value="SEST_like"/>
    <property type="match status" value="1"/>
</dbReference>
<dbReference type="GO" id="GO:0006629">
    <property type="term" value="P:lipid metabolic process"/>
    <property type="evidence" value="ECO:0007669"/>
    <property type="project" value="TreeGrafter"/>
</dbReference>
<feature type="domain" description="Peptidase S8/S53" evidence="3">
    <location>
        <begin position="717"/>
        <end position="820"/>
    </location>
</feature>
<dbReference type="InterPro" id="IPR037460">
    <property type="entry name" value="SEST-like"/>
</dbReference>
<feature type="signal peptide" evidence="2">
    <location>
        <begin position="1"/>
        <end position="23"/>
    </location>
</feature>
<evidence type="ECO:0000313" key="5">
    <source>
        <dbReference type="EMBL" id="KAK3314553.1"/>
    </source>
</evidence>